<dbReference type="Proteomes" id="UP000829447">
    <property type="component" value="Linkage Group LG26"/>
</dbReference>
<protein>
    <submittedName>
        <fullName evidence="1">Uncharacterized protein</fullName>
    </submittedName>
</protein>
<accession>A0ACC5XQI0</accession>
<dbReference type="EMBL" id="CM040479">
    <property type="protein sequence ID" value="MCI4393479.1"/>
    <property type="molecule type" value="Genomic_DNA"/>
</dbReference>
<keyword evidence="2" id="KW-1185">Reference proteome</keyword>
<organism evidence="1 2">
    <name type="scientific">Pangasianodon gigas</name>
    <name type="common">Mekong giant catfish</name>
    <name type="synonym">Pangasius gigas</name>
    <dbReference type="NCBI Taxonomy" id="30993"/>
    <lineage>
        <taxon>Eukaryota</taxon>
        <taxon>Metazoa</taxon>
        <taxon>Chordata</taxon>
        <taxon>Craniata</taxon>
        <taxon>Vertebrata</taxon>
        <taxon>Euteleostomi</taxon>
        <taxon>Actinopterygii</taxon>
        <taxon>Neopterygii</taxon>
        <taxon>Teleostei</taxon>
        <taxon>Ostariophysi</taxon>
        <taxon>Siluriformes</taxon>
        <taxon>Pangasiidae</taxon>
        <taxon>Pangasianodon</taxon>
    </lineage>
</organism>
<sequence>MSEESLTSQDKEELRRRLELLQKEYERTAQRLQRAERREAVRKHVQSTISEQNRLLLSSTSAILEQSSSSSPEQLSNRNVPSDTTKVRFHLPDASPFSTLSCTRSPSRAHRLRSKRSRLRLQIRERESDTEESQEKTREGTEERWREERGETASESEWTSAEKDKDVERGRTDEERKQEEEVREKTETLMKNEENLTPLILQSAAESSSVNQSPLTKLLEVNGPPADQSALRNSPSTSYQSSSSDHSNPSNGTSSQSCSGTVNDAEKSPGSTNFLTSCTLIEGLPFPVEYYVRTTRRMASAHSSVDLNAVIQSQLSNGRGRRRSSRGRVTSQPSSEKPPDKSGCKKRGPRGRRGRRRARESDSSGQSESLLQSPSSLPQEESEPIPSPKPDSQPQLSCELSPHSEVYPIFRKRRGRAGVSRSQIPSSVNDSSHLLPSLTSLAEALRTKDFRSLSGLLTKFDVQDFHLPDEEFGQLKLERLCSSCSNADSVAYNACFRKNGSTTIPEDGKVENEKVVLDPSPHSASLESSLPLMFTERSRAETGNADQSEREITSQTLDKTQETEDLLYRSITNQAEMLHNRDTQQIKPNDPHTHSASRSLMLNLSMSSTSHTQTDHNTSLISLGATPNVLTASPSADLAPFLLSSDQGVASKRSEVEVNNGTPENENEEPTKVSVSPKVQILRRDVSEHTYSRSYSSEVPKMEVETPEPENNILINPEEEIQANQREDSEATSLNLVKTGQTHTRDSQSQHVELLSCGSLRKTHTLKALDAGCVLDVCLVRWPSDDWCVCVAGEWSVCVWKQKAEVQQWSLLYTWTFTQSVISLQGIPDSSALLCVCLGRLEITEARILYCPSSTDSEFSQAELYKGALQAVLAVSDCRVACCSAPGPQQNVQVFTLAQDGRITETLSLVSTSQTIQTLVMVEREKDALIGWTEQKSLLIWNMKSGQLLQTIRLADSVSTATCLRGYSCRGALCVLLQQASACHEETGSSLFTLIATNPLTGRHFTVRTVTAPSAPTERLIDGDVCESALVGVFQSGLAIWKLTGGVACAYANEPAEVCRLARWAGPNTLLTGYLNGDVNIYQFTPTENSTELKDS</sequence>
<reference evidence="1 2" key="1">
    <citation type="journal article" date="2022" name="bioRxiv">
        <title>An ancient truncated duplication of the anti-Mullerian hormone receptor type 2 gene is a potential conserved master sex determinant in the Pangasiidae catfish family.</title>
        <authorList>
            <person name="Wen M."/>
            <person name="Pan Q."/>
            <person name="Jouanno E."/>
            <person name="Montfort J."/>
            <person name="Zahm M."/>
            <person name="Cabau C."/>
            <person name="Klopp C."/>
            <person name="Iampietro C."/>
            <person name="Roques C."/>
            <person name="Bouchez O."/>
            <person name="Castinel A."/>
            <person name="Donnadieu C."/>
            <person name="Parrinello H."/>
            <person name="Poncet C."/>
            <person name="Belmonte E."/>
            <person name="Gautier V."/>
            <person name="Avarre J.-C."/>
            <person name="Dugue R."/>
            <person name="Gustiano R."/>
            <person name="Ha T.T.T."/>
            <person name="Campet M."/>
            <person name="Sriphairoj K."/>
            <person name="Ribolli J."/>
            <person name="de Almeida F.L."/>
            <person name="Desvignes T."/>
            <person name="Postlethwait J.H."/>
            <person name="Bucao C.F."/>
            <person name="Robinson-Rechavi M."/>
            <person name="Bobe J."/>
            <person name="Herpin A."/>
            <person name="Guiguen Y."/>
        </authorList>
    </citation>
    <scope>NUCLEOTIDE SEQUENCE [LARGE SCALE GENOMIC DNA]</scope>
    <source>
        <strain evidence="1">YG-Dec2019</strain>
    </source>
</reference>
<comment type="caution">
    <text evidence="1">The sequence shown here is derived from an EMBL/GenBank/DDBJ whole genome shotgun (WGS) entry which is preliminary data.</text>
</comment>
<evidence type="ECO:0000313" key="2">
    <source>
        <dbReference type="Proteomes" id="UP000829447"/>
    </source>
</evidence>
<proteinExistence type="predicted"/>
<name>A0ACC5XQI0_PANGG</name>
<evidence type="ECO:0000313" key="1">
    <source>
        <dbReference type="EMBL" id="MCI4393479.1"/>
    </source>
</evidence>
<gene>
    <name evidence="1" type="ORF">PGIGA_G00157890</name>
</gene>